<dbReference type="PROSITE" id="PS00675">
    <property type="entry name" value="SIGMA54_INTERACT_1"/>
    <property type="match status" value="1"/>
</dbReference>
<protein>
    <submittedName>
        <fullName evidence="7">Putative sigma-54 interacting transcriptional regulator</fullName>
    </submittedName>
</protein>
<dbReference type="GO" id="GO:0005524">
    <property type="term" value="F:ATP binding"/>
    <property type="evidence" value="ECO:0007669"/>
    <property type="project" value="UniProtKB-KW"/>
</dbReference>
<gene>
    <name evidence="7" type="ordered locus">BURPS1710b_A1383</name>
</gene>
<evidence type="ECO:0000256" key="2">
    <source>
        <dbReference type="ARBA" id="ARBA00022840"/>
    </source>
</evidence>
<keyword evidence="3" id="KW-0805">Transcription regulation</keyword>
<dbReference type="FunFam" id="3.40.50.300:FF:000006">
    <property type="entry name" value="DNA-binding transcriptional regulator NtrC"/>
    <property type="match status" value="1"/>
</dbReference>
<dbReference type="PANTHER" id="PTHR32071">
    <property type="entry name" value="TRANSCRIPTIONAL REGULATORY PROTEIN"/>
    <property type="match status" value="1"/>
</dbReference>
<dbReference type="AlphaFoldDB" id="Q3JIR3"/>
<dbReference type="Gene3D" id="1.10.10.60">
    <property type="entry name" value="Homeodomain-like"/>
    <property type="match status" value="1"/>
</dbReference>
<feature type="domain" description="Sigma-54 factor interaction" evidence="6">
    <location>
        <begin position="107"/>
        <end position="335"/>
    </location>
</feature>
<reference evidence="7 8" key="1">
    <citation type="submission" date="2005-09" db="EMBL/GenBank/DDBJ databases">
        <authorList>
            <person name="Woods D.E."/>
            <person name="Nierman W.C."/>
        </authorList>
    </citation>
    <scope>NUCLEOTIDE SEQUENCE [LARGE SCALE GENOMIC DNA]</scope>
    <source>
        <strain evidence="7 8">1710b</strain>
    </source>
</reference>
<organism evidence="7 8">
    <name type="scientific">Burkholderia pseudomallei (strain 1710b)</name>
    <dbReference type="NCBI Taxonomy" id="320372"/>
    <lineage>
        <taxon>Bacteria</taxon>
        <taxon>Pseudomonadati</taxon>
        <taxon>Pseudomonadota</taxon>
        <taxon>Betaproteobacteria</taxon>
        <taxon>Burkholderiales</taxon>
        <taxon>Burkholderiaceae</taxon>
        <taxon>Burkholderia</taxon>
        <taxon>pseudomallei group</taxon>
    </lineage>
</organism>
<dbReference type="PROSITE" id="PS00688">
    <property type="entry name" value="SIGMA54_INTERACT_3"/>
    <property type="match status" value="1"/>
</dbReference>
<dbReference type="PROSITE" id="PS50045">
    <property type="entry name" value="SIGMA54_INTERACT_4"/>
    <property type="match status" value="1"/>
</dbReference>
<dbReference type="SMART" id="SM00382">
    <property type="entry name" value="AAA"/>
    <property type="match status" value="1"/>
</dbReference>
<dbReference type="InterPro" id="IPR025662">
    <property type="entry name" value="Sigma_54_int_dom_ATP-bd_1"/>
</dbReference>
<dbReference type="InterPro" id="IPR003593">
    <property type="entry name" value="AAA+_ATPase"/>
</dbReference>
<evidence type="ECO:0000256" key="3">
    <source>
        <dbReference type="ARBA" id="ARBA00023015"/>
    </source>
</evidence>
<evidence type="ECO:0000256" key="4">
    <source>
        <dbReference type="ARBA" id="ARBA00023125"/>
    </source>
</evidence>
<dbReference type="Proteomes" id="UP000002700">
    <property type="component" value="Chromosome II"/>
</dbReference>
<evidence type="ECO:0000256" key="5">
    <source>
        <dbReference type="ARBA" id="ARBA00023163"/>
    </source>
</evidence>
<dbReference type="Gene3D" id="1.10.8.60">
    <property type="match status" value="1"/>
</dbReference>
<dbReference type="PANTHER" id="PTHR32071:SF117">
    <property type="entry name" value="PTS-DEPENDENT DIHYDROXYACETONE KINASE OPERON REGULATORY PROTEIN-RELATED"/>
    <property type="match status" value="1"/>
</dbReference>
<keyword evidence="5" id="KW-0804">Transcription</keyword>
<name>Q3JIR3_BURP1</name>
<evidence type="ECO:0000256" key="1">
    <source>
        <dbReference type="ARBA" id="ARBA00022741"/>
    </source>
</evidence>
<dbReference type="InterPro" id="IPR002078">
    <property type="entry name" value="Sigma_54_int"/>
</dbReference>
<dbReference type="InterPro" id="IPR002197">
    <property type="entry name" value="HTH_Fis"/>
</dbReference>
<dbReference type="Gene3D" id="3.40.50.300">
    <property type="entry name" value="P-loop containing nucleotide triphosphate hydrolases"/>
    <property type="match status" value="1"/>
</dbReference>
<dbReference type="InterPro" id="IPR025944">
    <property type="entry name" value="Sigma_54_int_dom_CS"/>
</dbReference>
<dbReference type="InterPro" id="IPR027417">
    <property type="entry name" value="P-loop_NTPase"/>
</dbReference>
<dbReference type="Pfam" id="PF25601">
    <property type="entry name" value="AAA_lid_14"/>
    <property type="match status" value="1"/>
</dbReference>
<evidence type="ECO:0000259" key="6">
    <source>
        <dbReference type="PROSITE" id="PS50045"/>
    </source>
</evidence>
<dbReference type="EMBL" id="CP000125">
    <property type="protein sequence ID" value="ABA53783.1"/>
    <property type="molecule type" value="Genomic_DNA"/>
</dbReference>
<keyword evidence="4" id="KW-0238">DNA-binding</keyword>
<dbReference type="GO" id="GO:0043565">
    <property type="term" value="F:sequence-specific DNA binding"/>
    <property type="evidence" value="ECO:0007669"/>
    <property type="project" value="InterPro"/>
</dbReference>
<accession>Q3JIR3</accession>
<dbReference type="SUPFAM" id="SSF52540">
    <property type="entry name" value="P-loop containing nucleoside triphosphate hydrolases"/>
    <property type="match status" value="1"/>
</dbReference>
<evidence type="ECO:0000313" key="8">
    <source>
        <dbReference type="Proteomes" id="UP000002700"/>
    </source>
</evidence>
<evidence type="ECO:0000313" key="7">
    <source>
        <dbReference type="EMBL" id="ABA53783.1"/>
    </source>
</evidence>
<keyword evidence="1" id="KW-0547">Nucleotide-binding</keyword>
<dbReference type="GO" id="GO:0006355">
    <property type="term" value="P:regulation of DNA-templated transcription"/>
    <property type="evidence" value="ECO:0007669"/>
    <property type="project" value="InterPro"/>
</dbReference>
<dbReference type="InterPro" id="IPR058031">
    <property type="entry name" value="AAA_lid_NorR"/>
</dbReference>
<dbReference type="InterPro" id="IPR009057">
    <property type="entry name" value="Homeodomain-like_sf"/>
</dbReference>
<dbReference type="SUPFAM" id="SSF46689">
    <property type="entry name" value="Homeodomain-like"/>
    <property type="match status" value="1"/>
</dbReference>
<dbReference type="CDD" id="cd00009">
    <property type="entry name" value="AAA"/>
    <property type="match status" value="1"/>
</dbReference>
<dbReference type="HOGENOM" id="CLU_000445_0_7_4"/>
<dbReference type="Pfam" id="PF02954">
    <property type="entry name" value="HTH_8"/>
    <property type="match status" value="1"/>
</dbReference>
<proteinExistence type="predicted"/>
<dbReference type="Pfam" id="PF00158">
    <property type="entry name" value="Sigma54_activat"/>
    <property type="match status" value="1"/>
</dbReference>
<dbReference type="KEGG" id="bpm:BURPS1710b_A1383"/>
<sequence>MRSKFDRGDETRCSSQYRKRALGETRLSDISIRTRPPHWKFQFIVEKIAARLQLCKKCAGRIRTPFVRTLVCSLIRSFASEPVRAPPRGTPLSEIPMSQHSSDGRRLHGNSCLIQALLHKIEKVAATRASVLIVGESGVGKDIVARLLHDMSPRRRGPFVPVNCGAIPADIAESQLFGHEKGSFTGAAAQHIGFFEAARGGTIFLDEVAEMSRDLQVKLLRALESNTITRVGGSEPIALDVRVVAATHHNPAEAVQEGRFREDLFYRLAVFALRVPALRHREDDIEGIAQELVDTLNSRHSTRKRLSGQALKTLRTYSWPGNVRELRNAIERAYILSDEQIEQLPVRRLAPRDDVRRNAMTLPLGMTLAHSQQRFIAASLKYFDGDKPRTAKALGISLKTLYNRLALMREHDGETAQH</sequence>
<keyword evidence="2" id="KW-0067">ATP-binding</keyword>
<dbReference type="EnsemblBacteria" id="ABA53783">
    <property type="protein sequence ID" value="ABA53783"/>
    <property type="gene ID" value="BURPS1710b_A1383"/>
</dbReference>